<dbReference type="InterPro" id="IPR009045">
    <property type="entry name" value="Zn_M74/Hedgehog-like"/>
</dbReference>
<dbReference type="Proteomes" id="UP000184192">
    <property type="component" value="Unassembled WGS sequence"/>
</dbReference>
<dbReference type="Gene3D" id="3.30.1380.10">
    <property type="match status" value="1"/>
</dbReference>
<dbReference type="SUPFAM" id="SSF55166">
    <property type="entry name" value="Hedgehog/DD-peptidase"/>
    <property type="match status" value="1"/>
</dbReference>
<dbReference type="InterPro" id="IPR013230">
    <property type="entry name" value="Peptidase_M15A_C"/>
</dbReference>
<reference evidence="3" key="1">
    <citation type="submission" date="2016-11" db="EMBL/GenBank/DDBJ databases">
        <authorList>
            <person name="Varghese N."/>
            <person name="Submissions S."/>
        </authorList>
    </citation>
    <scope>NUCLEOTIDE SEQUENCE [LARGE SCALE GENOMIC DNA]</scope>
    <source>
        <strain evidence="3">DSM 26884</strain>
    </source>
</reference>
<organism evidence="2 3">
    <name type="scientific">Bacteroides stercorirosoris</name>
    <dbReference type="NCBI Taxonomy" id="871324"/>
    <lineage>
        <taxon>Bacteria</taxon>
        <taxon>Pseudomonadati</taxon>
        <taxon>Bacteroidota</taxon>
        <taxon>Bacteroidia</taxon>
        <taxon>Bacteroidales</taxon>
        <taxon>Bacteroidaceae</taxon>
        <taxon>Bacteroides</taxon>
    </lineage>
</organism>
<name>A0A1M6EPZ1_9BACE</name>
<accession>A0A1M6EPZ1</accession>
<dbReference type="eggNOG" id="COG3108">
    <property type="taxonomic scope" value="Bacteria"/>
</dbReference>
<proteinExistence type="predicted"/>
<protein>
    <submittedName>
        <fullName evidence="2">Peptidase M15</fullName>
    </submittedName>
</protein>
<sequence length="132" mass="14966">MKYFTIAELCHSDTANKYLIDNRCKKEHVENLTALVNNVLDPLREAYGKPITVNSGFRCLALNKRVKGASNSDHLRGMAADISGGNQKENRRLFYLIQELGLPFKQLIDEKGFAWVHVSYDANDLKKQILAL</sequence>
<keyword evidence="3" id="KW-1185">Reference proteome</keyword>
<feature type="domain" description="Peptidase M15A C-terminal" evidence="1">
    <location>
        <begin position="2"/>
        <end position="89"/>
    </location>
</feature>
<dbReference type="AlphaFoldDB" id="A0A1M6EPZ1"/>
<evidence type="ECO:0000313" key="2">
    <source>
        <dbReference type="EMBL" id="SHI87541.1"/>
    </source>
</evidence>
<evidence type="ECO:0000259" key="1">
    <source>
        <dbReference type="Pfam" id="PF08291"/>
    </source>
</evidence>
<dbReference type="RefSeq" id="WP_025833569.1">
    <property type="nucleotide sequence ID" value="NZ_FQZN01000010.1"/>
</dbReference>
<gene>
    <name evidence="2" type="ORF">SAMN05444350_1106</name>
</gene>
<evidence type="ECO:0000313" key="3">
    <source>
        <dbReference type="Proteomes" id="UP000184192"/>
    </source>
</evidence>
<dbReference type="GeneID" id="92711971"/>
<dbReference type="Pfam" id="PF08291">
    <property type="entry name" value="Peptidase_M15_3"/>
    <property type="match status" value="1"/>
</dbReference>
<dbReference type="EMBL" id="FQZN01000010">
    <property type="protein sequence ID" value="SHI87541.1"/>
    <property type="molecule type" value="Genomic_DNA"/>
</dbReference>